<dbReference type="PANTHER" id="PTHR28008:SF1">
    <property type="entry name" value="DOMAIN PROTEIN, PUTATIVE (AFU_ORTHOLOGUE AFUA_3G10980)-RELATED"/>
    <property type="match status" value="1"/>
</dbReference>
<keyword evidence="1" id="KW-0812">Transmembrane</keyword>
<name>A0ABY6CRX6_9BACT</name>
<accession>A0ABY6CRX6</accession>
<proteinExistence type="predicted"/>
<feature type="transmembrane region" description="Helical" evidence="1">
    <location>
        <begin position="92"/>
        <end position="109"/>
    </location>
</feature>
<dbReference type="NCBIfam" id="NF037970">
    <property type="entry name" value="vanZ_1"/>
    <property type="match status" value="1"/>
</dbReference>
<reference evidence="3" key="1">
    <citation type="submission" date="2022-09" db="EMBL/GenBank/DDBJ databases">
        <title>Comparative genomics and taxonomic characterization of three novel marine species of genus Reichenbachiella exhibiting antioxidant and polysaccharide degradation activities.</title>
        <authorList>
            <person name="Muhammad N."/>
            <person name="Lee Y.-J."/>
            <person name="Ko J."/>
            <person name="Kim S.-G."/>
        </authorList>
    </citation>
    <scope>NUCLEOTIDE SEQUENCE</scope>
    <source>
        <strain evidence="3">BKB1-1</strain>
    </source>
</reference>
<gene>
    <name evidence="3" type="ORF">N6H18_04750</name>
</gene>
<feature type="domain" description="VanZ-like" evidence="2">
    <location>
        <begin position="27"/>
        <end position="109"/>
    </location>
</feature>
<organism evidence="3 4">
    <name type="scientific">Reichenbachiella agarivorans</name>
    <dbReference type="NCBI Taxonomy" id="2979464"/>
    <lineage>
        <taxon>Bacteria</taxon>
        <taxon>Pseudomonadati</taxon>
        <taxon>Bacteroidota</taxon>
        <taxon>Cytophagia</taxon>
        <taxon>Cytophagales</taxon>
        <taxon>Reichenbachiellaceae</taxon>
        <taxon>Reichenbachiella</taxon>
    </lineage>
</organism>
<evidence type="ECO:0000259" key="2">
    <source>
        <dbReference type="Pfam" id="PF04892"/>
    </source>
</evidence>
<dbReference type="PANTHER" id="PTHR28008">
    <property type="entry name" value="DOMAIN PROTEIN, PUTATIVE (AFU_ORTHOLOGUE AFUA_3G10980)-RELATED"/>
    <property type="match status" value="1"/>
</dbReference>
<evidence type="ECO:0000256" key="1">
    <source>
        <dbReference type="SAM" id="Phobius"/>
    </source>
</evidence>
<keyword evidence="1" id="KW-0472">Membrane</keyword>
<dbReference type="Proteomes" id="UP001065174">
    <property type="component" value="Chromosome"/>
</dbReference>
<feature type="transmembrane region" description="Helical" evidence="1">
    <location>
        <begin position="36"/>
        <end position="54"/>
    </location>
</feature>
<dbReference type="InterPro" id="IPR006976">
    <property type="entry name" value="VanZ-like"/>
</dbReference>
<evidence type="ECO:0000313" key="3">
    <source>
        <dbReference type="EMBL" id="UXP33257.1"/>
    </source>
</evidence>
<evidence type="ECO:0000313" key="4">
    <source>
        <dbReference type="Proteomes" id="UP001065174"/>
    </source>
</evidence>
<dbReference type="Pfam" id="PF04892">
    <property type="entry name" value="VanZ"/>
    <property type="match status" value="1"/>
</dbReference>
<dbReference type="EMBL" id="CP106679">
    <property type="protein sequence ID" value="UXP33257.1"/>
    <property type="molecule type" value="Genomic_DNA"/>
</dbReference>
<feature type="transmembrane region" description="Helical" evidence="1">
    <location>
        <begin position="61"/>
        <end position="80"/>
    </location>
</feature>
<keyword evidence="4" id="KW-1185">Reference proteome</keyword>
<sequence length="113" mass="13010">MTWLGWTITILFLLLRPSDGEMSWLQQIPHFDKVIHFTLFFIWAFLATLAIGNGRATNRHFLLVFVAVVVFAVMTEWLQLYVPSRTADWNDILADATGGLLGLVLTKFWKINQ</sequence>
<dbReference type="RefSeq" id="WP_262310686.1">
    <property type="nucleotide sequence ID" value="NZ_CP106679.1"/>
</dbReference>
<protein>
    <submittedName>
        <fullName evidence="3">VanZ family protein</fullName>
    </submittedName>
</protein>
<keyword evidence="1" id="KW-1133">Transmembrane helix</keyword>